<dbReference type="RefSeq" id="WP_091104782.1">
    <property type="nucleotide sequence ID" value="NZ_FOBF01000023.1"/>
</dbReference>
<dbReference type="EMBL" id="FOBF01000023">
    <property type="protein sequence ID" value="SEN19129.1"/>
    <property type="molecule type" value="Genomic_DNA"/>
</dbReference>
<evidence type="ECO:0000313" key="3">
    <source>
        <dbReference type="Proteomes" id="UP000198953"/>
    </source>
</evidence>
<dbReference type="SUPFAM" id="SSF50800">
    <property type="entry name" value="PK beta-barrel domain-like"/>
    <property type="match status" value="1"/>
</dbReference>
<dbReference type="OrthoDB" id="9801223at2"/>
<reference evidence="2 3" key="1">
    <citation type="submission" date="2016-10" db="EMBL/GenBank/DDBJ databases">
        <authorList>
            <person name="de Groot N.N."/>
        </authorList>
    </citation>
    <scope>NUCLEOTIDE SEQUENCE [LARGE SCALE GENOMIC DNA]</scope>
    <source>
        <strain evidence="2 3">DSM 43357</strain>
    </source>
</reference>
<organism evidence="2 3">
    <name type="scientific">Nonomuraea pusilla</name>
    <dbReference type="NCBI Taxonomy" id="46177"/>
    <lineage>
        <taxon>Bacteria</taxon>
        <taxon>Bacillati</taxon>
        <taxon>Actinomycetota</taxon>
        <taxon>Actinomycetes</taxon>
        <taxon>Streptosporangiales</taxon>
        <taxon>Streptosporangiaceae</taxon>
        <taxon>Nonomuraea</taxon>
    </lineage>
</organism>
<dbReference type="GO" id="GO:0003824">
    <property type="term" value="F:catalytic activity"/>
    <property type="evidence" value="ECO:0007669"/>
    <property type="project" value="InterPro"/>
</dbReference>
<dbReference type="InterPro" id="IPR052353">
    <property type="entry name" value="Benzoxazolinone_Detox_Enz"/>
</dbReference>
<protein>
    <submittedName>
        <fullName evidence="2">MOSC domain-containing protein YiiM</fullName>
    </submittedName>
</protein>
<dbReference type="AlphaFoldDB" id="A0A1H8EI03"/>
<keyword evidence="3" id="KW-1185">Reference proteome</keyword>
<dbReference type="PROSITE" id="PS51340">
    <property type="entry name" value="MOSC"/>
    <property type="match status" value="1"/>
</dbReference>
<name>A0A1H8EI03_9ACTN</name>
<dbReference type="PANTHER" id="PTHR30212">
    <property type="entry name" value="PROTEIN YIIM"/>
    <property type="match status" value="1"/>
</dbReference>
<dbReference type="GO" id="GO:0030151">
    <property type="term" value="F:molybdenum ion binding"/>
    <property type="evidence" value="ECO:0007669"/>
    <property type="project" value="InterPro"/>
</dbReference>
<dbReference type="InterPro" id="IPR011037">
    <property type="entry name" value="Pyrv_Knase-like_insert_dom_sf"/>
</dbReference>
<proteinExistence type="predicted"/>
<sequence>MISGRLTSLNIGAVGVIRQGDKEIVTAYHKFPVAHPLYLTDLGFPGDEHVYEGHGGPDKSVCVYPYEHYEHWTSLLGVTMPPAAAFGENFTVTGLLEREVHIGDVFAVGEALVQVTQPRSPCYKIAARYGMPKMALELKRKGFTGFMMRTVREGRVQQGQALELVSREEHGVTVAEANRILHIDVADLESAARLHAVASLGRHSREALAERLANVPTAPA</sequence>
<feature type="domain" description="MOSC" evidence="1">
    <location>
        <begin position="31"/>
        <end position="165"/>
    </location>
</feature>
<dbReference type="InterPro" id="IPR005302">
    <property type="entry name" value="MoCF_Sase_C"/>
</dbReference>
<dbReference type="Pfam" id="PF03473">
    <property type="entry name" value="MOSC"/>
    <property type="match status" value="1"/>
</dbReference>
<evidence type="ECO:0000259" key="1">
    <source>
        <dbReference type="PROSITE" id="PS51340"/>
    </source>
</evidence>
<dbReference type="GO" id="GO:0030170">
    <property type="term" value="F:pyridoxal phosphate binding"/>
    <property type="evidence" value="ECO:0007669"/>
    <property type="project" value="InterPro"/>
</dbReference>
<dbReference type="PANTHER" id="PTHR30212:SF2">
    <property type="entry name" value="PROTEIN YIIM"/>
    <property type="match status" value="1"/>
</dbReference>
<dbReference type="STRING" id="46177.SAMN05660976_06990"/>
<dbReference type="Gene3D" id="2.40.33.20">
    <property type="entry name" value="PK beta-barrel domain-like"/>
    <property type="match status" value="1"/>
</dbReference>
<dbReference type="Proteomes" id="UP000198953">
    <property type="component" value="Unassembled WGS sequence"/>
</dbReference>
<evidence type="ECO:0000313" key="2">
    <source>
        <dbReference type="EMBL" id="SEN19129.1"/>
    </source>
</evidence>
<gene>
    <name evidence="2" type="ORF">SAMN05660976_06990</name>
</gene>
<accession>A0A1H8EI03</accession>